<sequence length="532" mass="57694">MRLTSPRTQGPETVETGPGRTGRPGPSSISPKPYLVASTVVVLASIPVIAIMPALPDLWLHVATIEQLRENLLAPRDPMVGVPGRGNPYFSPYTVFWAGYGLFTHLGTWTVLRISAVVNLALFLVGVWRFTTTQSRRPSAPVWALAAIGLLWGTTFVYWSGFLSLPTLVAGIAYPSTFAVSVTLIVWASVLRLLREPAASARWLQWAALGLVSGVLVLTHQFTAMGAAIGCLFLVLDERASLTRPKLLGAAVTAAVVGLTAVLWPWFSVFRSSGGAEAFNHLHARLYDQLGAHYGLLLLAVPVLAFRLRRRPTDPLSLTVIVCAVIFAAGGLLHQQYLSRAFPTAALLAQIAVGVAIAEWLGRTAARRWQRLLASVCVLALGLGALGQSGTVNLVAPGHYPKAMAQVFGSRRPAGGYGWIVPHVPRGQTIMTLNKDARRMAPAYGRFTVAAAWPDPFLGADAAVRTRDSRRFFSEQTSTAERDRIARRYAVGWVIADRRSVALVRSLPTVEYVAKRPHRRQYLFRYVGPGGG</sequence>
<keyword evidence="2" id="KW-0472">Membrane</keyword>
<feature type="transmembrane region" description="Helical" evidence="2">
    <location>
        <begin position="206"/>
        <end position="235"/>
    </location>
</feature>
<organism evidence="3 4">
    <name type="scientific">Microlunatus panaciterrae</name>
    <dbReference type="NCBI Taxonomy" id="400768"/>
    <lineage>
        <taxon>Bacteria</taxon>
        <taxon>Bacillati</taxon>
        <taxon>Actinomycetota</taxon>
        <taxon>Actinomycetes</taxon>
        <taxon>Propionibacteriales</taxon>
        <taxon>Propionibacteriaceae</taxon>
        <taxon>Microlunatus</taxon>
    </lineage>
</organism>
<proteinExistence type="predicted"/>
<evidence type="ECO:0000313" key="3">
    <source>
        <dbReference type="EMBL" id="MBM7797754.1"/>
    </source>
</evidence>
<dbReference type="Proteomes" id="UP000704762">
    <property type="component" value="Unassembled WGS sequence"/>
</dbReference>
<keyword evidence="4" id="KW-1185">Reference proteome</keyword>
<gene>
    <name evidence="3" type="ORF">JOE57_000675</name>
</gene>
<feature type="transmembrane region" description="Helical" evidence="2">
    <location>
        <begin position="140"/>
        <end position="160"/>
    </location>
</feature>
<evidence type="ECO:0000313" key="4">
    <source>
        <dbReference type="Proteomes" id="UP000704762"/>
    </source>
</evidence>
<dbReference type="RefSeq" id="WP_204916396.1">
    <property type="nucleotide sequence ID" value="NZ_BAAAQP010000011.1"/>
</dbReference>
<evidence type="ECO:0000256" key="2">
    <source>
        <dbReference type="SAM" id="Phobius"/>
    </source>
</evidence>
<feature type="transmembrane region" description="Helical" evidence="2">
    <location>
        <begin position="247"/>
        <end position="269"/>
    </location>
</feature>
<name>A0ABS2RFH3_9ACTN</name>
<feature type="transmembrane region" description="Helical" evidence="2">
    <location>
        <begin position="34"/>
        <end position="55"/>
    </location>
</feature>
<dbReference type="EMBL" id="JAFBCF010000001">
    <property type="protein sequence ID" value="MBM7797754.1"/>
    <property type="molecule type" value="Genomic_DNA"/>
</dbReference>
<keyword evidence="2" id="KW-1133">Transmembrane helix</keyword>
<protein>
    <submittedName>
        <fullName evidence="3">Uncharacterized protein</fullName>
    </submittedName>
</protein>
<accession>A0ABS2RFH3</accession>
<feature type="compositionally biased region" description="Low complexity" evidence="1">
    <location>
        <begin position="10"/>
        <end position="30"/>
    </location>
</feature>
<feature type="transmembrane region" description="Helical" evidence="2">
    <location>
        <begin position="106"/>
        <end position="128"/>
    </location>
</feature>
<feature type="region of interest" description="Disordered" evidence="1">
    <location>
        <begin position="1"/>
        <end position="30"/>
    </location>
</feature>
<feature type="transmembrane region" description="Helical" evidence="2">
    <location>
        <begin position="341"/>
        <end position="361"/>
    </location>
</feature>
<reference evidence="3 4" key="1">
    <citation type="submission" date="2021-01" db="EMBL/GenBank/DDBJ databases">
        <title>Sequencing the genomes of 1000 actinobacteria strains.</title>
        <authorList>
            <person name="Klenk H.-P."/>
        </authorList>
    </citation>
    <scope>NUCLEOTIDE SEQUENCE [LARGE SCALE GENOMIC DNA]</scope>
    <source>
        <strain evidence="3 4">DSM 18662</strain>
    </source>
</reference>
<evidence type="ECO:0000256" key="1">
    <source>
        <dbReference type="SAM" id="MobiDB-lite"/>
    </source>
</evidence>
<keyword evidence="2" id="KW-0812">Transmembrane</keyword>
<feature type="transmembrane region" description="Helical" evidence="2">
    <location>
        <begin position="315"/>
        <end position="334"/>
    </location>
</feature>
<comment type="caution">
    <text evidence="3">The sequence shown here is derived from an EMBL/GenBank/DDBJ whole genome shotgun (WGS) entry which is preliminary data.</text>
</comment>
<feature type="transmembrane region" description="Helical" evidence="2">
    <location>
        <begin position="172"/>
        <end position="194"/>
    </location>
</feature>
<feature type="transmembrane region" description="Helical" evidence="2">
    <location>
        <begin position="373"/>
        <end position="396"/>
    </location>
</feature>